<dbReference type="SUPFAM" id="SSF56815">
    <property type="entry name" value="Sec1/munc18-like (SM) proteins"/>
    <property type="match status" value="1"/>
</dbReference>
<dbReference type="STRING" id="456900.A0A195CN69"/>
<sequence>MEAINDVEQFLVDIWHDIAGFVSESAVYIDHAATECLHWHTGGKIHSFFKDAGATSVHELDMYNFRYVKVQNCKKVVIISTSTDPAFYQRTVKMILEKNAFEHCTIITAAHSSMLNYEDSDCSVTILFRPIFISLIDSGLFVTPPFSDLLSPLNNALLKNSEYAVDHFVSLFNSLLTYLNLKEDIYSVGKFGEYVAEKLETLPTAIDRRNSVIATKGKGVSLIFVDRVLDLCTSTSNNTESLLSRILCTLPHLPHHYNDVAINMSPLFCGSQKFVDIPGCLASNDKTLMNILITKKQKDVLATMNKLLVDILSTKENLKLKENLKPKLGTRISAHSLEKLINKFQDIADLHTISESSKKLQVVLGIIQALTSEKTSRLDLLISLEKLILQNIAVSRDSTSVLGQLSNIIKTREKRGLDTDNILALLVHIYALAGTEIQFSLQQEQQLEEAITDAVFEDITKLKENTTNSKLSMYQQTLSLFDVTEAETIKETSVKIANHIMKTLHEIAQQRAPLHTYNSLMSKSSSQEIVQRIGILQQLLTDILQSDRHELPDLHQRSRSFISAGFNLLSKGRIKHHPCDNNWIIIYVIGGITPEEIRETKEIISLFNTNCQITIAGSRLLNPLDIVDKVLLSSINY</sequence>
<protein>
    <submittedName>
        <fullName evidence="2">Sec1 family domain-containing protein 2</fullName>
    </submittedName>
</protein>
<keyword evidence="3" id="KW-1185">Reference proteome</keyword>
<organism evidence="2 3">
    <name type="scientific">Cyphomyrmex costatus</name>
    <dbReference type="NCBI Taxonomy" id="456900"/>
    <lineage>
        <taxon>Eukaryota</taxon>
        <taxon>Metazoa</taxon>
        <taxon>Ecdysozoa</taxon>
        <taxon>Arthropoda</taxon>
        <taxon>Hexapoda</taxon>
        <taxon>Insecta</taxon>
        <taxon>Pterygota</taxon>
        <taxon>Neoptera</taxon>
        <taxon>Endopterygota</taxon>
        <taxon>Hymenoptera</taxon>
        <taxon>Apocrita</taxon>
        <taxon>Aculeata</taxon>
        <taxon>Formicoidea</taxon>
        <taxon>Formicidae</taxon>
        <taxon>Myrmicinae</taxon>
        <taxon>Cyphomyrmex</taxon>
    </lineage>
</organism>
<dbReference type="GO" id="GO:0016192">
    <property type="term" value="P:vesicle-mediated transport"/>
    <property type="evidence" value="ECO:0007669"/>
    <property type="project" value="InterPro"/>
</dbReference>
<dbReference type="InterPro" id="IPR001619">
    <property type="entry name" value="Sec1-like"/>
</dbReference>
<evidence type="ECO:0000256" key="1">
    <source>
        <dbReference type="ARBA" id="ARBA00009884"/>
    </source>
</evidence>
<dbReference type="PANTHER" id="PTHR11679">
    <property type="entry name" value="VESICLE PROTEIN SORTING-ASSOCIATED"/>
    <property type="match status" value="1"/>
</dbReference>
<comment type="similarity">
    <text evidence="1">Belongs to the STXBP/unc-18/SEC1 family.</text>
</comment>
<accession>A0A195CN69</accession>
<dbReference type="EMBL" id="KQ977513">
    <property type="protein sequence ID" value="KYN02158.1"/>
    <property type="molecule type" value="Genomic_DNA"/>
</dbReference>
<dbReference type="AlphaFoldDB" id="A0A195CN69"/>
<reference evidence="2 3" key="1">
    <citation type="submission" date="2016-03" db="EMBL/GenBank/DDBJ databases">
        <title>Cyphomyrmex costatus WGS genome.</title>
        <authorList>
            <person name="Nygaard S."/>
            <person name="Hu H."/>
            <person name="Boomsma J."/>
            <person name="Zhang G."/>
        </authorList>
    </citation>
    <scope>NUCLEOTIDE SEQUENCE [LARGE SCALE GENOMIC DNA]</scope>
    <source>
        <strain evidence="2">MS0001</strain>
        <tissue evidence="2">Whole body</tissue>
    </source>
</reference>
<dbReference type="InterPro" id="IPR027482">
    <property type="entry name" value="Sec1-like_dom2"/>
</dbReference>
<dbReference type="Gene3D" id="3.40.50.1910">
    <property type="match status" value="1"/>
</dbReference>
<evidence type="ECO:0000313" key="2">
    <source>
        <dbReference type="EMBL" id="KYN02158.1"/>
    </source>
</evidence>
<dbReference type="InterPro" id="IPR036045">
    <property type="entry name" value="Sec1-like_sf"/>
</dbReference>
<gene>
    <name evidence="2" type="ORF">ALC62_06941</name>
</gene>
<evidence type="ECO:0000313" key="3">
    <source>
        <dbReference type="Proteomes" id="UP000078542"/>
    </source>
</evidence>
<proteinExistence type="inferred from homology"/>
<dbReference type="Proteomes" id="UP000078542">
    <property type="component" value="Unassembled WGS sequence"/>
</dbReference>
<name>A0A195CN69_9HYME</name>